<protein>
    <submittedName>
        <fullName evidence="7">RNA polymerase sigma-70 factor</fullName>
    </submittedName>
</protein>
<evidence type="ECO:0000313" key="7">
    <source>
        <dbReference type="EMBL" id="TKC65435.1"/>
    </source>
</evidence>
<sequence>MDLYTSISDQQLAAKFVAGDEYAFATLYQRYKLLVYGYVKKFVHIEEMAADLTQEAFIKLWDSRSKLGEVQSLKAYLLTIAKNHTLTTLKKTLQSDTAMSVIIKEFKEDKNSVEEQFQNKEYEAYFRRILTGLPQRTRQIFIQCREHGRSYEEVAIELGISRNAVKKHMVNAMKTLGESVKKDLGIPLAIFLALLLK</sequence>
<dbReference type="NCBIfam" id="TIGR02985">
    <property type="entry name" value="Sig70_bacteroi1"/>
    <property type="match status" value="1"/>
</dbReference>
<dbReference type="InterPro" id="IPR014327">
    <property type="entry name" value="RNA_pol_sigma70_bacteroid"/>
</dbReference>
<dbReference type="Gene3D" id="1.10.1740.10">
    <property type="match status" value="1"/>
</dbReference>
<dbReference type="GO" id="GO:0003677">
    <property type="term" value="F:DNA binding"/>
    <property type="evidence" value="ECO:0007669"/>
    <property type="project" value="InterPro"/>
</dbReference>
<evidence type="ECO:0000259" key="5">
    <source>
        <dbReference type="Pfam" id="PF04542"/>
    </source>
</evidence>
<dbReference type="PANTHER" id="PTHR43133:SF46">
    <property type="entry name" value="RNA POLYMERASE SIGMA-70 FACTOR ECF SUBFAMILY"/>
    <property type="match status" value="1"/>
</dbReference>
<dbReference type="Pfam" id="PF04542">
    <property type="entry name" value="Sigma70_r2"/>
    <property type="match status" value="1"/>
</dbReference>
<organism evidence="7 8">
    <name type="scientific">Pedobacter hiemivivus</name>
    <dbReference type="NCBI Taxonomy" id="2530454"/>
    <lineage>
        <taxon>Bacteria</taxon>
        <taxon>Pseudomonadati</taxon>
        <taxon>Bacteroidota</taxon>
        <taxon>Sphingobacteriia</taxon>
        <taxon>Sphingobacteriales</taxon>
        <taxon>Sphingobacteriaceae</taxon>
        <taxon>Pedobacter</taxon>
    </lineage>
</organism>
<comment type="similarity">
    <text evidence="1">Belongs to the sigma-70 factor family. ECF subfamily.</text>
</comment>
<keyword evidence="3" id="KW-0731">Sigma factor</keyword>
<dbReference type="SUPFAM" id="SSF88946">
    <property type="entry name" value="Sigma2 domain of RNA polymerase sigma factors"/>
    <property type="match status" value="1"/>
</dbReference>
<dbReference type="NCBIfam" id="TIGR02937">
    <property type="entry name" value="sigma70-ECF"/>
    <property type="match status" value="1"/>
</dbReference>
<gene>
    <name evidence="7" type="ORF">FBD94_02460</name>
</gene>
<name>A0A4U1GLZ7_9SPHI</name>
<dbReference type="Proteomes" id="UP000309594">
    <property type="component" value="Unassembled WGS sequence"/>
</dbReference>
<evidence type="ECO:0000256" key="2">
    <source>
        <dbReference type="ARBA" id="ARBA00023015"/>
    </source>
</evidence>
<dbReference type="InterPro" id="IPR007627">
    <property type="entry name" value="RNA_pol_sigma70_r2"/>
</dbReference>
<dbReference type="InterPro" id="IPR013325">
    <property type="entry name" value="RNA_pol_sigma_r2"/>
</dbReference>
<evidence type="ECO:0000313" key="8">
    <source>
        <dbReference type="Proteomes" id="UP000309594"/>
    </source>
</evidence>
<dbReference type="InterPro" id="IPR013249">
    <property type="entry name" value="RNA_pol_sigma70_r4_t2"/>
</dbReference>
<dbReference type="InterPro" id="IPR013324">
    <property type="entry name" value="RNA_pol_sigma_r3/r4-like"/>
</dbReference>
<dbReference type="PANTHER" id="PTHR43133">
    <property type="entry name" value="RNA POLYMERASE ECF-TYPE SIGMA FACTO"/>
    <property type="match status" value="1"/>
</dbReference>
<dbReference type="EMBL" id="SWDX01000001">
    <property type="protein sequence ID" value="TKC65435.1"/>
    <property type="molecule type" value="Genomic_DNA"/>
</dbReference>
<reference evidence="7 8" key="1">
    <citation type="submission" date="2019-04" db="EMBL/GenBank/DDBJ databases">
        <title>Pedobacter sp. RP-1-16 sp. nov., isolated from Arctic soil.</title>
        <authorList>
            <person name="Dahal R.H."/>
            <person name="Kim D.-U."/>
        </authorList>
    </citation>
    <scope>NUCLEOTIDE SEQUENCE [LARGE SCALE GENOMIC DNA]</scope>
    <source>
        <strain evidence="7 8">RP-1-16</strain>
    </source>
</reference>
<keyword evidence="2" id="KW-0805">Transcription regulation</keyword>
<dbReference type="InterPro" id="IPR014284">
    <property type="entry name" value="RNA_pol_sigma-70_dom"/>
</dbReference>
<feature type="domain" description="RNA polymerase sigma-70 region 2" evidence="5">
    <location>
        <begin position="27"/>
        <end position="91"/>
    </location>
</feature>
<dbReference type="InterPro" id="IPR039425">
    <property type="entry name" value="RNA_pol_sigma-70-like"/>
</dbReference>
<proteinExistence type="inferred from homology"/>
<keyword evidence="4" id="KW-0804">Transcription</keyword>
<dbReference type="AlphaFoldDB" id="A0A4U1GLZ7"/>
<dbReference type="RefSeq" id="WP_136878938.1">
    <property type="nucleotide sequence ID" value="NZ_SWDX01000001.1"/>
</dbReference>
<evidence type="ECO:0000256" key="3">
    <source>
        <dbReference type="ARBA" id="ARBA00023082"/>
    </source>
</evidence>
<dbReference type="InterPro" id="IPR036388">
    <property type="entry name" value="WH-like_DNA-bd_sf"/>
</dbReference>
<evidence type="ECO:0000256" key="1">
    <source>
        <dbReference type="ARBA" id="ARBA00010641"/>
    </source>
</evidence>
<dbReference type="Gene3D" id="1.10.10.10">
    <property type="entry name" value="Winged helix-like DNA-binding domain superfamily/Winged helix DNA-binding domain"/>
    <property type="match status" value="1"/>
</dbReference>
<dbReference type="GO" id="GO:0006352">
    <property type="term" value="P:DNA-templated transcription initiation"/>
    <property type="evidence" value="ECO:0007669"/>
    <property type="project" value="InterPro"/>
</dbReference>
<evidence type="ECO:0000256" key="4">
    <source>
        <dbReference type="ARBA" id="ARBA00023163"/>
    </source>
</evidence>
<accession>A0A4U1GLZ7</accession>
<feature type="domain" description="RNA polymerase sigma factor 70 region 4 type 2" evidence="6">
    <location>
        <begin position="125"/>
        <end position="176"/>
    </location>
</feature>
<dbReference type="SUPFAM" id="SSF88659">
    <property type="entry name" value="Sigma3 and sigma4 domains of RNA polymerase sigma factors"/>
    <property type="match status" value="1"/>
</dbReference>
<evidence type="ECO:0000259" key="6">
    <source>
        <dbReference type="Pfam" id="PF08281"/>
    </source>
</evidence>
<comment type="caution">
    <text evidence="7">The sequence shown here is derived from an EMBL/GenBank/DDBJ whole genome shotgun (WGS) entry which is preliminary data.</text>
</comment>
<dbReference type="Pfam" id="PF08281">
    <property type="entry name" value="Sigma70_r4_2"/>
    <property type="match status" value="1"/>
</dbReference>
<dbReference type="GO" id="GO:0016987">
    <property type="term" value="F:sigma factor activity"/>
    <property type="evidence" value="ECO:0007669"/>
    <property type="project" value="UniProtKB-KW"/>
</dbReference>